<gene>
    <name evidence="2" type="ORF">C6W88_10995</name>
</gene>
<evidence type="ECO:0000313" key="3">
    <source>
        <dbReference type="Proteomes" id="UP000241895"/>
    </source>
</evidence>
<feature type="region of interest" description="Disordered" evidence="1">
    <location>
        <begin position="1"/>
        <end position="22"/>
    </location>
</feature>
<dbReference type="Gene3D" id="3.30.70.1240">
    <property type="entry name" value="DOPA-like domains"/>
    <property type="match status" value="1"/>
</dbReference>
<dbReference type="PANTHER" id="PTHR36423">
    <property type="entry name" value="AFR070WP"/>
    <property type="match status" value="1"/>
</dbReference>
<evidence type="ECO:0000313" key="2">
    <source>
        <dbReference type="EMBL" id="PTL94869.1"/>
    </source>
</evidence>
<dbReference type="InterPro" id="IPR014980">
    <property type="entry name" value="DOPA_dioxygen"/>
</dbReference>
<name>A0ABX5IXM0_9GAMM</name>
<proteinExistence type="predicted"/>
<dbReference type="Pfam" id="PF08883">
    <property type="entry name" value="DOPA_dioxygen"/>
    <property type="match status" value="1"/>
</dbReference>
<dbReference type="PIRSF" id="PIRSF028139">
    <property type="entry name" value="DOPA-diox_rel_Mll2280"/>
    <property type="match status" value="1"/>
</dbReference>
<dbReference type="PANTHER" id="PTHR36423:SF2">
    <property type="entry name" value="AFR070WP"/>
    <property type="match status" value="1"/>
</dbReference>
<dbReference type="InterPro" id="IPR023389">
    <property type="entry name" value="DOPA-like_sf"/>
</dbReference>
<evidence type="ECO:0000256" key="1">
    <source>
        <dbReference type="SAM" id="MobiDB-lite"/>
    </source>
</evidence>
<reference evidence="2 3" key="1">
    <citation type="submission" date="2018-03" db="EMBL/GenBank/DDBJ databases">
        <authorList>
            <person name="Zhou J."/>
            <person name="Li X."/>
            <person name="Xue M."/>
            <person name="Yin J."/>
        </authorList>
    </citation>
    <scope>NUCLEOTIDE SEQUENCE [LARGE SCALE GENOMIC DNA]</scope>
    <source>
        <strain evidence="2 3">SYSU ZJ2214</strain>
    </source>
</reference>
<keyword evidence="3" id="KW-1185">Reference proteome</keyword>
<dbReference type="Proteomes" id="UP000241895">
    <property type="component" value="Unassembled WGS sequence"/>
</dbReference>
<accession>A0ABX5IXM0</accession>
<dbReference type="SUPFAM" id="SSF143410">
    <property type="entry name" value="DOPA-like"/>
    <property type="match status" value="1"/>
</dbReference>
<organism evidence="2 3">
    <name type="scientific">Halomonas litopenaei</name>
    <dbReference type="NCBI Taxonomy" id="2109328"/>
    <lineage>
        <taxon>Bacteria</taxon>
        <taxon>Pseudomonadati</taxon>
        <taxon>Pseudomonadota</taxon>
        <taxon>Gammaproteobacteria</taxon>
        <taxon>Oceanospirillales</taxon>
        <taxon>Halomonadaceae</taxon>
        <taxon>Halomonas</taxon>
    </lineage>
</organism>
<dbReference type="EMBL" id="PXNS01000005">
    <property type="protein sequence ID" value="PTL94869.1"/>
    <property type="molecule type" value="Genomic_DNA"/>
</dbReference>
<sequence length="135" mass="15430">MHRQGRDPCRRHQQSAQESPMPDVDQIRYYHAHLYYDDAEGLAQARTLAEQCQARFAVQVGRFHQQPVGPHPRWSCQLSFAAEAFGEIVPWLAIHRGELDIFVHLGTDDDLFDHTQGVIWLGHSHALDLSVFSTS</sequence>
<comment type="caution">
    <text evidence="2">The sequence shown here is derived from an EMBL/GenBank/DDBJ whole genome shotgun (WGS) entry which is preliminary data.</text>
</comment>
<feature type="compositionally biased region" description="Basic and acidic residues" evidence="1">
    <location>
        <begin position="1"/>
        <end position="10"/>
    </location>
</feature>
<protein>
    <submittedName>
        <fullName evidence="2">4,5-dioxygenase</fullName>
    </submittedName>
</protein>